<gene>
    <name evidence="5" type="ORF">SCFA_3990004</name>
</gene>
<evidence type="ECO:0000256" key="3">
    <source>
        <dbReference type="ARBA" id="ARBA00022840"/>
    </source>
</evidence>
<evidence type="ECO:0000256" key="1">
    <source>
        <dbReference type="ARBA" id="ARBA00022448"/>
    </source>
</evidence>
<dbReference type="Pfam" id="PF00005">
    <property type="entry name" value="ABC_tran"/>
    <property type="match status" value="1"/>
</dbReference>
<keyword evidence="3" id="KW-0067">ATP-binding</keyword>
<evidence type="ECO:0000313" key="5">
    <source>
        <dbReference type="EMBL" id="VFU18208.1"/>
    </source>
</evidence>
<accession>A0A485MB97</accession>
<keyword evidence="1" id="KW-0813">Transport</keyword>
<dbReference type="SMART" id="SM00382">
    <property type="entry name" value="AAA"/>
    <property type="match status" value="1"/>
</dbReference>
<protein>
    <submittedName>
        <fullName evidence="5">ABC transporter related</fullName>
    </submittedName>
</protein>
<dbReference type="InterPro" id="IPR003439">
    <property type="entry name" value="ABC_transporter-like_ATP-bd"/>
</dbReference>
<dbReference type="CDD" id="cd03230">
    <property type="entry name" value="ABC_DR_subfamily_A"/>
    <property type="match status" value="1"/>
</dbReference>
<dbReference type="Gene3D" id="3.40.50.300">
    <property type="entry name" value="P-loop containing nucleotide triphosphate hydrolases"/>
    <property type="match status" value="1"/>
</dbReference>
<dbReference type="GO" id="GO:0005524">
    <property type="term" value="F:ATP binding"/>
    <property type="evidence" value="ECO:0007669"/>
    <property type="project" value="UniProtKB-KW"/>
</dbReference>
<keyword evidence="2" id="KW-0547">Nucleotide-binding</keyword>
<dbReference type="PROSITE" id="PS50893">
    <property type="entry name" value="ABC_TRANSPORTER_2"/>
    <property type="match status" value="1"/>
</dbReference>
<dbReference type="GO" id="GO:0016887">
    <property type="term" value="F:ATP hydrolysis activity"/>
    <property type="evidence" value="ECO:0007669"/>
    <property type="project" value="InterPro"/>
</dbReference>
<feature type="domain" description="ABC transporter" evidence="4">
    <location>
        <begin position="2"/>
        <end position="224"/>
    </location>
</feature>
<dbReference type="EMBL" id="CAADRN010000333">
    <property type="protein sequence ID" value="VFU18208.1"/>
    <property type="molecule type" value="Genomic_DNA"/>
</dbReference>
<dbReference type="SUPFAM" id="SSF52540">
    <property type="entry name" value="P-loop containing nucleoside triphosphate hydrolases"/>
    <property type="match status" value="1"/>
</dbReference>
<evidence type="ECO:0000259" key="4">
    <source>
        <dbReference type="PROSITE" id="PS50893"/>
    </source>
</evidence>
<dbReference type="InterPro" id="IPR051782">
    <property type="entry name" value="ABC_Transporter_VariousFunc"/>
</dbReference>
<dbReference type="InterPro" id="IPR003593">
    <property type="entry name" value="AAA+_ATPase"/>
</dbReference>
<reference evidence="5" key="1">
    <citation type="submission" date="2019-03" db="EMBL/GenBank/DDBJ databases">
        <authorList>
            <person name="Hao L."/>
        </authorList>
    </citation>
    <scope>NUCLEOTIDE SEQUENCE</scope>
</reference>
<evidence type="ECO:0000256" key="2">
    <source>
        <dbReference type="ARBA" id="ARBA00022741"/>
    </source>
</evidence>
<proteinExistence type="predicted"/>
<organism evidence="5">
    <name type="scientific">anaerobic digester metagenome</name>
    <dbReference type="NCBI Taxonomy" id="1263854"/>
    <lineage>
        <taxon>unclassified sequences</taxon>
        <taxon>metagenomes</taxon>
        <taxon>ecological metagenomes</taxon>
    </lineage>
</organism>
<dbReference type="PANTHER" id="PTHR42939">
    <property type="entry name" value="ABC TRANSPORTER ATP-BINDING PROTEIN ALBC-RELATED"/>
    <property type="match status" value="1"/>
</dbReference>
<sequence length="232" mass="25973">MIIFEKASKSFGHILALNNVSLSLPKGKIIGLFGPNGAGKSTLLKSAAGLVRLSSGQVTVDGKIPQQGRARLAYLPEQNILPLNWTIKRAADFYRAFFADWDNIRYEKQLEFFNLKDDMSFARISRGQRAKARLVLILARGARYILLDEPFSGIDILAREEISKALVRDYSEGQQTIVVATHEIDEIENLVEHIVFMDNGRITVLGDADELRRQEGKSIVSIMKEAFRHGGK</sequence>
<dbReference type="PANTHER" id="PTHR42939:SF1">
    <property type="entry name" value="ABC TRANSPORTER ATP-BINDING PROTEIN ALBC-RELATED"/>
    <property type="match status" value="1"/>
</dbReference>
<name>A0A485MB97_9ZZZZ</name>
<dbReference type="InterPro" id="IPR027417">
    <property type="entry name" value="P-loop_NTPase"/>
</dbReference>
<dbReference type="AlphaFoldDB" id="A0A485MB97"/>